<evidence type="ECO:0000313" key="1">
    <source>
        <dbReference type="EMBL" id="EOY48191.1"/>
    </source>
</evidence>
<reference evidence="2" key="1">
    <citation type="journal article" date="2013" name="Genome Biol. Evol.">
        <title>The genome sequence of Streptomyces lividans 66 reveals a novel tRNA-dependent peptide biosynthetic system within a metal-related genomic island.</title>
        <authorList>
            <person name="Cruz-Morales P."/>
            <person name="Vijgenboom E."/>
            <person name="Iruegas-Bocardo F."/>
            <person name="Girard G."/>
            <person name="Yanez-Guerra L.A."/>
            <person name="Ramos-Aboites H.E."/>
            <person name="Pernodet J.L."/>
            <person name="Anne J."/>
            <person name="van Wezel G.P."/>
            <person name="Barona-Gomez F."/>
        </authorList>
    </citation>
    <scope>NUCLEOTIDE SEQUENCE [LARGE SCALE GENOMIC DNA]</scope>
    <source>
        <strain evidence="2">1326</strain>
    </source>
</reference>
<accession>A0A7U9HCW9</accession>
<dbReference type="EMBL" id="CM001889">
    <property type="protein sequence ID" value="EOY48191.1"/>
    <property type="molecule type" value="Genomic_DNA"/>
</dbReference>
<protein>
    <submittedName>
        <fullName evidence="1">Uncharacterized protein</fullName>
    </submittedName>
</protein>
<organism evidence="1 2">
    <name type="scientific">Streptomyces lividans 1326</name>
    <dbReference type="NCBI Taxonomy" id="1200984"/>
    <lineage>
        <taxon>Bacteria</taxon>
        <taxon>Bacillati</taxon>
        <taxon>Actinomycetota</taxon>
        <taxon>Actinomycetes</taxon>
        <taxon>Kitasatosporales</taxon>
        <taxon>Streptomycetaceae</taxon>
        <taxon>Streptomyces</taxon>
    </lineage>
</organism>
<name>A0A7U9HCW9_STRLI</name>
<dbReference type="Proteomes" id="UP000014062">
    <property type="component" value="Chromosome"/>
</dbReference>
<gene>
    <name evidence="1" type="ORF">SLI_3478</name>
</gene>
<proteinExistence type="predicted"/>
<dbReference type="AlphaFoldDB" id="A0A7U9HCW9"/>
<evidence type="ECO:0000313" key="2">
    <source>
        <dbReference type="Proteomes" id="UP000014062"/>
    </source>
</evidence>
<sequence length="73" mass="7984">MAGAEEFWAELVRADRSAFNKTTLKGHNPKTVRKIVGDSSRGCLAIKVLKSADLYRRIEGSWYGIVLGADSAT</sequence>